<evidence type="ECO:0000256" key="3">
    <source>
        <dbReference type="ARBA" id="ARBA00022692"/>
    </source>
</evidence>
<proteinExistence type="inferred from homology"/>
<name>A0A7D9HPX5_PARCT</name>
<comment type="caution">
    <text evidence="6">The sequence shown here is derived from an EMBL/GenBank/DDBJ whole genome shotgun (WGS) entry which is preliminary data.</text>
</comment>
<dbReference type="PANTHER" id="PTHR10383">
    <property type="entry name" value="SERINE INCORPORATOR"/>
    <property type="match status" value="1"/>
</dbReference>
<reference evidence="6" key="1">
    <citation type="submission" date="2020-04" db="EMBL/GenBank/DDBJ databases">
        <authorList>
            <person name="Alioto T."/>
            <person name="Alioto T."/>
            <person name="Gomez Garrido J."/>
        </authorList>
    </citation>
    <scope>NUCLEOTIDE SEQUENCE</scope>
    <source>
        <strain evidence="6">A484AB</strain>
    </source>
</reference>
<keyword evidence="5" id="KW-0472">Membrane</keyword>
<keyword evidence="4" id="KW-1133">Transmembrane helix</keyword>
<keyword evidence="7" id="KW-1185">Reference proteome</keyword>
<gene>
    <name evidence="6" type="ORF">PACLA_8A013198</name>
</gene>
<evidence type="ECO:0000256" key="2">
    <source>
        <dbReference type="ARBA" id="ARBA00006665"/>
    </source>
</evidence>
<evidence type="ECO:0000313" key="7">
    <source>
        <dbReference type="Proteomes" id="UP001152795"/>
    </source>
</evidence>
<evidence type="ECO:0000256" key="5">
    <source>
        <dbReference type="ARBA" id="ARBA00023136"/>
    </source>
</evidence>
<dbReference type="OrthoDB" id="5963193at2759"/>
<organism evidence="6 7">
    <name type="scientific">Paramuricea clavata</name>
    <name type="common">Red gorgonian</name>
    <name type="synonym">Violescent sea-whip</name>
    <dbReference type="NCBI Taxonomy" id="317549"/>
    <lineage>
        <taxon>Eukaryota</taxon>
        <taxon>Metazoa</taxon>
        <taxon>Cnidaria</taxon>
        <taxon>Anthozoa</taxon>
        <taxon>Octocorallia</taxon>
        <taxon>Malacalcyonacea</taxon>
        <taxon>Plexauridae</taxon>
        <taxon>Paramuricea</taxon>
    </lineage>
</organism>
<sequence length="452" mass="49835">MAAVLGGLGCCSLASCAAPAACCCGSSACFCCCSRCPSSKNSTSTRIVYSVFLFLGSVISGVMLVPGIKEKLADIPHFCSSDENKCDNFVGYLAVYRVCFAMAAFFFLLTLIMFKVQTSKDGRAKFQNGFWIVKILLYLGLITAAFFIPKGNFGKAWMYIGMFGGFLFILIQLILLIDFAYKWNQSWMEKWEVNGQKKYIYGLAVATGAMYLISLVGFVCLFIFYTKSSGCRLNKFFLSFNLCLSVLVSVTAILPKVQEGQPNSGLLQAGLITLYTTYLTWSAISNNPDAECNTSISSGFQSHSVIAAIVMFVMVIYSCLRTSSSSRLGGIGMTKNGQMEEVLLPDYGEEGTEAKADDEDAEEGKPKHQKVHDDETLGVAYNYSFFHFTFLLASLYIMMVLTNWYSPQNADFNTLNSNVASVWVKIISSWCCLGLYLWSLIAPIVMPGRDFS</sequence>
<keyword evidence="3" id="KW-0812">Transmembrane</keyword>
<dbReference type="PANTHER" id="PTHR10383:SF9">
    <property type="entry name" value="SERINE INCORPORATOR, ISOFORM F"/>
    <property type="match status" value="1"/>
</dbReference>
<dbReference type="AlphaFoldDB" id="A0A7D9HPX5"/>
<evidence type="ECO:0000256" key="1">
    <source>
        <dbReference type="ARBA" id="ARBA00004141"/>
    </source>
</evidence>
<accession>A0A7D9HPX5</accession>
<evidence type="ECO:0000313" key="6">
    <source>
        <dbReference type="EMBL" id="CAB3990537.1"/>
    </source>
</evidence>
<comment type="similarity">
    <text evidence="2">Belongs to the TDE1 family.</text>
</comment>
<dbReference type="Proteomes" id="UP001152795">
    <property type="component" value="Unassembled WGS sequence"/>
</dbReference>
<dbReference type="Pfam" id="PF03348">
    <property type="entry name" value="Serinc"/>
    <property type="match status" value="1"/>
</dbReference>
<dbReference type="GO" id="GO:0016020">
    <property type="term" value="C:membrane"/>
    <property type="evidence" value="ECO:0007669"/>
    <property type="project" value="UniProtKB-SubCell"/>
</dbReference>
<protein>
    <submittedName>
        <fullName evidence="6">Probable serine incorporator</fullName>
    </submittedName>
</protein>
<comment type="subcellular location">
    <subcellularLocation>
        <location evidence="1">Membrane</location>
        <topology evidence="1">Multi-pass membrane protein</topology>
    </subcellularLocation>
</comment>
<evidence type="ECO:0000256" key="4">
    <source>
        <dbReference type="ARBA" id="ARBA00022989"/>
    </source>
</evidence>
<dbReference type="EMBL" id="CACRXK020001678">
    <property type="protein sequence ID" value="CAB3990537.1"/>
    <property type="molecule type" value="Genomic_DNA"/>
</dbReference>
<dbReference type="InterPro" id="IPR005016">
    <property type="entry name" value="TDE1/TMS"/>
</dbReference>